<evidence type="ECO:0000313" key="3">
    <source>
        <dbReference type="Proteomes" id="UP000401717"/>
    </source>
</evidence>
<dbReference type="RefSeq" id="WP_144766584.1">
    <property type="nucleotide sequence ID" value="NZ_BPQI01000103.1"/>
</dbReference>
<reference evidence="1" key="2">
    <citation type="journal article" date="2021" name="Front. Microbiol.">
        <title>Comprehensive Comparative Genomics and Phenotyping of Methylobacterium Species.</title>
        <authorList>
            <person name="Alessa O."/>
            <person name="Ogura Y."/>
            <person name="Fujitani Y."/>
            <person name="Takami H."/>
            <person name="Hayashi T."/>
            <person name="Sahin N."/>
            <person name="Tani A."/>
        </authorList>
    </citation>
    <scope>NUCLEOTIDE SEQUENCE</scope>
    <source>
        <strain evidence="1">DSM 22415</strain>
    </source>
</reference>
<dbReference type="Proteomes" id="UP001055303">
    <property type="component" value="Unassembled WGS sequence"/>
</dbReference>
<dbReference type="EMBL" id="CABFVH010000029">
    <property type="protein sequence ID" value="VUF14212.1"/>
    <property type="molecule type" value="Genomic_DNA"/>
</dbReference>
<evidence type="ECO:0000313" key="2">
    <source>
        <dbReference type="EMBL" id="VUF14212.1"/>
    </source>
</evidence>
<evidence type="ECO:0000313" key="4">
    <source>
        <dbReference type="Proteomes" id="UP001055303"/>
    </source>
</evidence>
<dbReference type="EMBL" id="BPQI01000103">
    <property type="protein sequence ID" value="GJD57474.1"/>
    <property type="molecule type" value="Genomic_DNA"/>
</dbReference>
<dbReference type="OrthoDB" id="8003682at2"/>
<protein>
    <submittedName>
        <fullName evidence="2">Uncharacterized protein</fullName>
    </submittedName>
</protein>
<reference evidence="2 3" key="1">
    <citation type="submission" date="2019-06" db="EMBL/GenBank/DDBJ databases">
        <authorList>
            <person name="Rodrigo-Torres L."/>
            <person name="Arahal R. D."/>
            <person name="Lucena T."/>
        </authorList>
    </citation>
    <scope>NUCLEOTIDE SEQUENCE [LARGE SCALE GENOMIC DNA]</scope>
    <source>
        <strain evidence="2 3">SW08-7</strain>
    </source>
</reference>
<sequence>MLDEPTLWDLVSTEQIAIEDVAVAVDAYLADPTTGEHPLDENFSLDLADAVTQHASAEQIAELTDSHAPSRRMAVRSALLMARPTRR</sequence>
<keyword evidence="4" id="KW-1185">Reference proteome</keyword>
<proteinExistence type="predicted"/>
<accession>A0A564G253</accession>
<organism evidence="2 3">
    <name type="scientific">Methylobacterium dankookense</name>
    <dbReference type="NCBI Taxonomy" id="560405"/>
    <lineage>
        <taxon>Bacteria</taxon>
        <taxon>Pseudomonadati</taxon>
        <taxon>Pseudomonadota</taxon>
        <taxon>Alphaproteobacteria</taxon>
        <taxon>Hyphomicrobiales</taxon>
        <taxon>Methylobacteriaceae</taxon>
        <taxon>Methylobacterium</taxon>
    </lineage>
</organism>
<gene>
    <name evidence="1" type="ORF">IFDJLNFL_3377</name>
    <name evidence="2" type="ORF">MTDSW087_03930</name>
</gene>
<dbReference type="AlphaFoldDB" id="A0A564G253"/>
<evidence type="ECO:0000313" key="1">
    <source>
        <dbReference type="EMBL" id="GJD57474.1"/>
    </source>
</evidence>
<dbReference type="Proteomes" id="UP000401717">
    <property type="component" value="Unassembled WGS sequence"/>
</dbReference>
<reference evidence="1" key="3">
    <citation type="submission" date="2021-08" db="EMBL/GenBank/DDBJ databases">
        <authorList>
            <person name="Tani A."/>
            <person name="Ola A."/>
            <person name="Ogura Y."/>
            <person name="Katsura K."/>
            <person name="Hayashi T."/>
        </authorList>
    </citation>
    <scope>NUCLEOTIDE SEQUENCE</scope>
    <source>
        <strain evidence="1">DSM 22415</strain>
    </source>
</reference>
<name>A0A564G253_9HYPH</name>